<reference evidence="1 2" key="1">
    <citation type="submission" date="2018-02" db="EMBL/GenBank/DDBJ databases">
        <authorList>
            <person name="Moore K."/>
            <person name="Momper L."/>
        </authorList>
    </citation>
    <scope>NUCLEOTIDE SEQUENCE [LARGE SCALE GENOMIC DNA]</scope>
    <source>
        <strain evidence="1 2">CCALA 015</strain>
    </source>
</reference>
<dbReference type="RefSeq" id="WP_106220324.1">
    <property type="nucleotide sequence ID" value="NZ_PVWP01000003.1"/>
</dbReference>
<evidence type="ECO:0008006" key="3">
    <source>
        <dbReference type="Google" id="ProtNLM"/>
    </source>
</evidence>
<accession>A0ABX5F8Z8</accession>
<gene>
    <name evidence="1" type="ORF">C7B81_05725</name>
</gene>
<comment type="caution">
    <text evidence="1">The sequence shown here is derived from an EMBL/GenBank/DDBJ whole genome shotgun (WGS) entry which is preliminary data.</text>
</comment>
<protein>
    <recommendedName>
        <fullName evidence="3">GIY-YIG nuclease family protein</fullName>
    </recommendedName>
</protein>
<sequence length="201" mass="22392">MSRQGELFPAAAVAGASPPPSLPLWREQLLAWQARLADHQAPLFAAAADAAPPQQGQLFPGTADPADPLEQARRFDPLSLSPQSLSFWRWPRLPQRGAALYLVMDRPPQLALPLLLYVGETGRADQRWKGDHDCKDYLAAYGEALARADLEARPSIRFWSDVPVAVAPRRALEQALIRRWLPPFNKETRDRWATPFTADPA</sequence>
<proteinExistence type="predicted"/>
<organism evidence="1 2">
    <name type="scientific">Aphanothece cf. minutissima CCALA 015</name>
    <dbReference type="NCBI Taxonomy" id="2107695"/>
    <lineage>
        <taxon>Bacteria</taxon>
        <taxon>Bacillati</taxon>
        <taxon>Cyanobacteriota</taxon>
        <taxon>Cyanophyceae</taxon>
        <taxon>Oscillatoriophycideae</taxon>
        <taxon>Chroococcales</taxon>
        <taxon>Aphanothecaceae</taxon>
        <taxon>Aphanothece</taxon>
    </lineage>
</organism>
<name>A0ABX5F8Z8_9CHRO</name>
<evidence type="ECO:0000313" key="1">
    <source>
        <dbReference type="EMBL" id="PSB38201.1"/>
    </source>
</evidence>
<dbReference type="EMBL" id="PVWP01000003">
    <property type="protein sequence ID" value="PSB38201.1"/>
    <property type="molecule type" value="Genomic_DNA"/>
</dbReference>
<dbReference type="Proteomes" id="UP000238218">
    <property type="component" value="Unassembled WGS sequence"/>
</dbReference>
<reference evidence="1 2" key="2">
    <citation type="submission" date="2018-03" db="EMBL/GenBank/DDBJ databases">
        <title>The ancient ancestry and fast evolution of plastids.</title>
        <authorList>
            <person name="Moore K.R."/>
            <person name="Magnabosco C."/>
            <person name="Momper L."/>
            <person name="Gold D.A."/>
            <person name="Bosak T."/>
            <person name="Fournier G.P."/>
        </authorList>
    </citation>
    <scope>NUCLEOTIDE SEQUENCE [LARGE SCALE GENOMIC DNA]</scope>
    <source>
        <strain evidence="1 2">CCALA 015</strain>
    </source>
</reference>
<keyword evidence="2" id="KW-1185">Reference proteome</keyword>
<evidence type="ECO:0000313" key="2">
    <source>
        <dbReference type="Proteomes" id="UP000238218"/>
    </source>
</evidence>